<dbReference type="EMBL" id="BMJV01000005">
    <property type="protein sequence ID" value="GGG76014.1"/>
    <property type="molecule type" value="Genomic_DNA"/>
</dbReference>
<dbReference type="InterPro" id="IPR016024">
    <property type="entry name" value="ARM-type_fold"/>
</dbReference>
<dbReference type="Proteomes" id="UP000617145">
    <property type="component" value="Unassembled WGS sequence"/>
</dbReference>
<evidence type="ECO:0000313" key="1">
    <source>
        <dbReference type="EMBL" id="GGG76014.1"/>
    </source>
</evidence>
<organism evidence="1 2">
    <name type="scientific">Salipiger pallidus</name>
    <dbReference type="NCBI Taxonomy" id="1775170"/>
    <lineage>
        <taxon>Bacteria</taxon>
        <taxon>Pseudomonadati</taxon>
        <taxon>Pseudomonadota</taxon>
        <taxon>Alphaproteobacteria</taxon>
        <taxon>Rhodobacterales</taxon>
        <taxon>Roseobacteraceae</taxon>
        <taxon>Salipiger</taxon>
    </lineage>
</organism>
<protein>
    <submittedName>
        <fullName evidence="1">DNA alkylation repair protein</fullName>
    </submittedName>
</protein>
<dbReference type="AlphaFoldDB" id="A0A8J3EGE8"/>
<reference evidence="1" key="2">
    <citation type="submission" date="2020-09" db="EMBL/GenBank/DDBJ databases">
        <authorList>
            <person name="Sun Q."/>
            <person name="Zhou Y."/>
        </authorList>
    </citation>
    <scope>NUCLEOTIDE SEQUENCE</scope>
    <source>
        <strain evidence="1">CGMCC 1.15762</strain>
    </source>
</reference>
<gene>
    <name evidence="1" type="ORF">GCM10011415_25820</name>
</gene>
<sequence length="225" mass="25353">MSPEDALAQIEAQADPGRAEGMAEYHKVPRRYIGTPNSVLNDLAQDWRRTLSLPERQALADALWATDIFEARVVAAKLLTQARIRDDGPVWDLLRSWVPEFDSWAIADHAASAIGRRLVAEPARLETVEGWVTSDHMWTRRAALVATLPWAKLPHPSDADFATRDRILGWAAELAPDRDRFIQKAVSWWLRDLGKHDAPRAMAFLDQHGTKLTPAARKDASRLLR</sequence>
<dbReference type="CDD" id="cd06561">
    <property type="entry name" value="AlkD_like"/>
    <property type="match status" value="1"/>
</dbReference>
<name>A0A8J3EGE8_9RHOB</name>
<dbReference type="SUPFAM" id="SSF48371">
    <property type="entry name" value="ARM repeat"/>
    <property type="match status" value="1"/>
</dbReference>
<dbReference type="Gene3D" id="1.25.10.90">
    <property type="match status" value="1"/>
</dbReference>
<proteinExistence type="predicted"/>
<evidence type="ECO:0000313" key="2">
    <source>
        <dbReference type="Proteomes" id="UP000617145"/>
    </source>
</evidence>
<dbReference type="PANTHER" id="PTHR34070:SF1">
    <property type="entry name" value="DNA ALKYLATION REPAIR PROTEIN"/>
    <property type="match status" value="1"/>
</dbReference>
<accession>A0A8J3EGE8</accession>
<dbReference type="RefSeq" id="WP_188790641.1">
    <property type="nucleotide sequence ID" value="NZ_BMJV01000005.1"/>
</dbReference>
<keyword evidence="2" id="KW-1185">Reference proteome</keyword>
<comment type="caution">
    <text evidence="1">The sequence shown here is derived from an EMBL/GenBank/DDBJ whole genome shotgun (WGS) entry which is preliminary data.</text>
</comment>
<dbReference type="Pfam" id="PF08713">
    <property type="entry name" value="DNA_alkylation"/>
    <property type="match status" value="1"/>
</dbReference>
<reference evidence="1" key="1">
    <citation type="journal article" date="2014" name="Int. J. Syst. Evol. Microbiol.">
        <title>Complete genome sequence of Corynebacterium casei LMG S-19264T (=DSM 44701T), isolated from a smear-ripened cheese.</title>
        <authorList>
            <consortium name="US DOE Joint Genome Institute (JGI-PGF)"/>
            <person name="Walter F."/>
            <person name="Albersmeier A."/>
            <person name="Kalinowski J."/>
            <person name="Ruckert C."/>
        </authorList>
    </citation>
    <scope>NUCLEOTIDE SEQUENCE</scope>
    <source>
        <strain evidence="1">CGMCC 1.15762</strain>
    </source>
</reference>
<dbReference type="PANTHER" id="PTHR34070">
    <property type="entry name" value="ARMADILLO-TYPE FOLD"/>
    <property type="match status" value="1"/>
</dbReference>
<dbReference type="InterPro" id="IPR014825">
    <property type="entry name" value="DNA_alkylation"/>
</dbReference>